<dbReference type="GO" id="GO:0022900">
    <property type="term" value="P:electron transport chain"/>
    <property type="evidence" value="ECO:0007669"/>
    <property type="project" value="InterPro"/>
</dbReference>
<evidence type="ECO:0000256" key="2">
    <source>
        <dbReference type="ARBA" id="ARBA00007395"/>
    </source>
</evidence>
<dbReference type="Pfam" id="PF03264">
    <property type="entry name" value="Cytochrom_NNT"/>
    <property type="match status" value="1"/>
</dbReference>
<accession>A0A1G5WC10</accession>
<evidence type="ECO:0000256" key="10">
    <source>
        <dbReference type="ARBA" id="ARBA00023004"/>
    </source>
</evidence>
<keyword evidence="11 12" id="KW-0472">Membrane</keyword>
<evidence type="ECO:0000256" key="1">
    <source>
        <dbReference type="ARBA" id="ARBA00004236"/>
    </source>
</evidence>
<name>A0A1G5WC10_9BACT</name>
<keyword evidence="3" id="KW-0813">Transport</keyword>
<dbReference type="GO" id="GO:0005886">
    <property type="term" value="C:plasma membrane"/>
    <property type="evidence" value="ECO:0007669"/>
    <property type="project" value="UniProtKB-SubCell"/>
</dbReference>
<dbReference type="AlphaFoldDB" id="A0A1G5WC10"/>
<dbReference type="Proteomes" id="UP000198756">
    <property type="component" value="Unassembled WGS sequence"/>
</dbReference>
<dbReference type="InterPro" id="IPR005126">
    <property type="entry name" value="NapC/NirT_cyt_c_N"/>
</dbReference>
<comment type="similarity">
    <text evidence="2">Belongs to the NapC/NirT/NrfH family.</text>
</comment>
<dbReference type="SUPFAM" id="SSF48695">
    <property type="entry name" value="Multiheme cytochromes"/>
    <property type="match status" value="1"/>
</dbReference>
<keyword evidence="9 12" id="KW-1133">Transmembrane helix</keyword>
<dbReference type="InterPro" id="IPR036280">
    <property type="entry name" value="Multihaem_cyt_sf"/>
</dbReference>
<evidence type="ECO:0000313" key="14">
    <source>
        <dbReference type="EMBL" id="SDA55610.1"/>
    </source>
</evidence>
<dbReference type="InterPro" id="IPR051174">
    <property type="entry name" value="Cytochrome_c-type_ET"/>
</dbReference>
<evidence type="ECO:0000256" key="5">
    <source>
        <dbReference type="ARBA" id="ARBA00022617"/>
    </source>
</evidence>
<evidence type="ECO:0000256" key="7">
    <source>
        <dbReference type="ARBA" id="ARBA00022723"/>
    </source>
</evidence>
<dbReference type="GO" id="GO:0009055">
    <property type="term" value="F:electron transfer activity"/>
    <property type="evidence" value="ECO:0007669"/>
    <property type="project" value="TreeGrafter"/>
</dbReference>
<dbReference type="PANTHER" id="PTHR30333">
    <property type="entry name" value="CYTOCHROME C-TYPE PROTEIN"/>
    <property type="match status" value="1"/>
</dbReference>
<dbReference type="EMBL" id="FMXE01000006">
    <property type="protein sequence ID" value="SDA55610.1"/>
    <property type="molecule type" value="Genomic_DNA"/>
</dbReference>
<keyword evidence="6 12" id="KW-0812">Transmembrane</keyword>
<gene>
    <name evidence="14" type="ORF">SAMN03080617_01013</name>
</gene>
<feature type="domain" description="NapC/NirT cytochrome c N-terminal" evidence="13">
    <location>
        <begin position="41"/>
        <end position="188"/>
    </location>
</feature>
<keyword evidence="15" id="KW-1185">Reference proteome</keyword>
<keyword evidence="4" id="KW-1003">Cell membrane</keyword>
<evidence type="ECO:0000256" key="9">
    <source>
        <dbReference type="ARBA" id="ARBA00022989"/>
    </source>
</evidence>
<keyword evidence="7" id="KW-0479">Metal-binding</keyword>
<proteinExistence type="inferred from homology"/>
<evidence type="ECO:0000259" key="13">
    <source>
        <dbReference type="Pfam" id="PF03264"/>
    </source>
</evidence>
<evidence type="ECO:0000256" key="6">
    <source>
        <dbReference type="ARBA" id="ARBA00022692"/>
    </source>
</evidence>
<reference evidence="15" key="1">
    <citation type="submission" date="2016-10" db="EMBL/GenBank/DDBJ databases">
        <authorList>
            <person name="Varghese N."/>
            <person name="Submissions S."/>
        </authorList>
    </citation>
    <scope>NUCLEOTIDE SEQUENCE [LARGE SCALE GENOMIC DNA]</scope>
    <source>
        <strain evidence="15">DSM 22703</strain>
    </source>
</reference>
<dbReference type="NCBIfam" id="TIGR03153">
    <property type="entry name" value="cytochr_NrfH"/>
    <property type="match status" value="1"/>
</dbReference>
<evidence type="ECO:0000256" key="8">
    <source>
        <dbReference type="ARBA" id="ARBA00022982"/>
    </source>
</evidence>
<evidence type="ECO:0000256" key="11">
    <source>
        <dbReference type="ARBA" id="ARBA00023136"/>
    </source>
</evidence>
<sequence>MKDFQFVALVNKNFSTVSLPAKFKRFLFEKSLIPPRKWRPAAIFLVASIFGLGFFLLRLSNATSYLSDDPQACVNCHIMAPQYITWTHSSHREVAHCNDCHVPHNNIANKYFFKAKDGLYHASVFTMRGEPEVIQARTPSIEVIQNNCIRCHQDQVTDAKLEAFVADHTANRTDRTCWECHRDVPHGRVRSLSAVGSQIEPIKEYTPEDLSIIPKWLKESMNTVKSTPR</sequence>
<dbReference type="STRING" id="279824.SAMN03080617_01013"/>
<evidence type="ECO:0000256" key="4">
    <source>
        <dbReference type="ARBA" id="ARBA00022475"/>
    </source>
</evidence>
<dbReference type="GO" id="GO:0046872">
    <property type="term" value="F:metal ion binding"/>
    <property type="evidence" value="ECO:0007669"/>
    <property type="project" value="UniProtKB-KW"/>
</dbReference>
<organism evidence="14 15">
    <name type="scientific">Algoriphagus alkaliphilus</name>
    <dbReference type="NCBI Taxonomy" id="279824"/>
    <lineage>
        <taxon>Bacteria</taxon>
        <taxon>Pseudomonadati</taxon>
        <taxon>Bacteroidota</taxon>
        <taxon>Cytophagia</taxon>
        <taxon>Cytophagales</taxon>
        <taxon>Cyclobacteriaceae</taxon>
        <taxon>Algoriphagus</taxon>
    </lineage>
</organism>
<comment type="subcellular location">
    <subcellularLocation>
        <location evidence="1">Cell membrane</location>
    </subcellularLocation>
</comment>
<dbReference type="PANTHER" id="PTHR30333:SF1">
    <property type="entry name" value="CYTOCHROME C-TYPE PROTEIN NAPC"/>
    <property type="match status" value="1"/>
</dbReference>
<keyword evidence="5" id="KW-0349">Heme</keyword>
<evidence type="ECO:0000256" key="3">
    <source>
        <dbReference type="ARBA" id="ARBA00022448"/>
    </source>
</evidence>
<feature type="transmembrane region" description="Helical" evidence="12">
    <location>
        <begin position="38"/>
        <end position="57"/>
    </location>
</feature>
<dbReference type="Gene3D" id="1.10.3820.10">
    <property type="entry name" value="Di-heme elbow motif domain"/>
    <property type="match status" value="1"/>
</dbReference>
<keyword evidence="10" id="KW-0408">Iron</keyword>
<dbReference type="GO" id="GO:0009061">
    <property type="term" value="P:anaerobic respiration"/>
    <property type="evidence" value="ECO:0007669"/>
    <property type="project" value="TreeGrafter"/>
</dbReference>
<dbReference type="InterPro" id="IPR017571">
    <property type="entry name" value="NrfH"/>
</dbReference>
<dbReference type="InterPro" id="IPR038266">
    <property type="entry name" value="NapC/NirT_cytc_sf"/>
</dbReference>
<protein>
    <submittedName>
        <fullName evidence="14">Cytochrome c nitrite reductase small subunit</fullName>
    </submittedName>
</protein>
<evidence type="ECO:0000256" key="12">
    <source>
        <dbReference type="SAM" id="Phobius"/>
    </source>
</evidence>
<evidence type="ECO:0000313" key="15">
    <source>
        <dbReference type="Proteomes" id="UP000198756"/>
    </source>
</evidence>
<keyword evidence="8" id="KW-0249">Electron transport</keyword>